<comment type="caution">
    <text evidence="1">The sequence shown here is derived from an EMBL/GenBank/DDBJ whole genome shotgun (WGS) entry which is preliminary data.</text>
</comment>
<keyword evidence="2" id="KW-1185">Reference proteome</keyword>
<accession>A0AAV6U191</accession>
<organism evidence="1 2">
    <name type="scientific">Oedothorax gibbosus</name>
    <dbReference type="NCBI Taxonomy" id="931172"/>
    <lineage>
        <taxon>Eukaryota</taxon>
        <taxon>Metazoa</taxon>
        <taxon>Ecdysozoa</taxon>
        <taxon>Arthropoda</taxon>
        <taxon>Chelicerata</taxon>
        <taxon>Arachnida</taxon>
        <taxon>Araneae</taxon>
        <taxon>Araneomorphae</taxon>
        <taxon>Entelegynae</taxon>
        <taxon>Araneoidea</taxon>
        <taxon>Linyphiidae</taxon>
        <taxon>Erigoninae</taxon>
        <taxon>Oedothorax</taxon>
    </lineage>
</organism>
<protein>
    <submittedName>
        <fullName evidence="1">Uncharacterized protein</fullName>
    </submittedName>
</protein>
<gene>
    <name evidence="1" type="ORF">JTE90_014849</name>
</gene>
<reference evidence="1 2" key="1">
    <citation type="journal article" date="2022" name="Nat. Ecol. Evol.">
        <title>A masculinizing supergene underlies an exaggerated male reproductive morph in a spider.</title>
        <authorList>
            <person name="Hendrickx F."/>
            <person name="De Corte Z."/>
            <person name="Sonet G."/>
            <person name="Van Belleghem S.M."/>
            <person name="Kostlbacher S."/>
            <person name="Vangestel C."/>
        </authorList>
    </citation>
    <scope>NUCLEOTIDE SEQUENCE [LARGE SCALE GENOMIC DNA]</scope>
    <source>
        <strain evidence="1">W744_W776</strain>
    </source>
</reference>
<dbReference type="EMBL" id="JAFNEN010000781">
    <property type="protein sequence ID" value="KAG8177401.1"/>
    <property type="molecule type" value="Genomic_DNA"/>
</dbReference>
<evidence type="ECO:0000313" key="2">
    <source>
        <dbReference type="Proteomes" id="UP000827092"/>
    </source>
</evidence>
<dbReference type="AlphaFoldDB" id="A0AAV6U191"/>
<dbReference type="Proteomes" id="UP000827092">
    <property type="component" value="Unassembled WGS sequence"/>
</dbReference>
<evidence type="ECO:0000313" key="1">
    <source>
        <dbReference type="EMBL" id="KAG8177401.1"/>
    </source>
</evidence>
<proteinExistence type="predicted"/>
<name>A0AAV6U191_9ARAC</name>
<sequence>MNERSDYISSSFKYLGTVFNPLTWWNFHFIHKSLQPEFFFKPKAAPYGRLYVHSPKQAFRRDDKSLILKGGKAYEMSIRLVSWLSSCLVESTFTESQPL</sequence>